<organism evidence="2 3">
    <name type="scientific">Pseudomonas fluorescens</name>
    <dbReference type="NCBI Taxonomy" id="294"/>
    <lineage>
        <taxon>Bacteria</taxon>
        <taxon>Pseudomonadati</taxon>
        <taxon>Pseudomonadota</taxon>
        <taxon>Gammaproteobacteria</taxon>
        <taxon>Pseudomonadales</taxon>
        <taxon>Pseudomonadaceae</taxon>
        <taxon>Pseudomonas</taxon>
    </lineage>
</organism>
<feature type="region of interest" description="Disordered" evidence="1">
    <location>
        <begin position="1"/>
        <end position="20"/>
    </location>
</feature>
<evidence type="ECO:0000313" key="3">
    <source>
        <dbReference type="Proteomes" id="UP000033588"/>
    </source>
</evidence>
<proteinExistence type="predicted"/>
<feature type="compositionally biased region" description="Basic residues" evidence="1">
    <location>
        <begin position="7"/>
        <end position="19"/>
    </location>
</feature>
<evidence type="ECO:0000313" key="2">
    <source>
        <dbReference type="EMBL" id="KJZ44771.1"/>
    </source>
</evidence>
<dbReference type="EMBL" id="LACC01000020">
    <property type="protein sequence ID" value="KJZ44771.1"/>
    <property type="molecule type" value="Genomic_DNA"/>
</dbReference>
<protein>
    <submittedName>
        <fullName evidence="2">Uncharacterized protein</fullName>
    </submittedName>
</protein>
<evidence type="ECO:0000256" key="1">
    <source>
        <dbReference type="SAM" id="MobiDB-lite"/>
    </source>
</evidence>
<dbReference type="PATRIC" id="fig|294.132.peg.2384"/>
<accession>A0A0F4TJY9</accession>
<sequence>MQTSIRNQHKTKRVSRRGRGAGAWCRTCCYWFCGSDGAGNVLDGSIVKSGFWAIIERKIGRRSGVAMRASSRIGSFTNVIEEKFRNNSLS</sequence>
<gene>
    <name evidence="2" type="ORF">VC35_16095</name>
</gene>
<dbReference type="Proteomes" id="UP000033588">
    <property type="component" value="Unassembled WGS sequence"/>
</dbReference>
<name>A0A0F4TJY9_PSEFL</name>
<comment type="caution">
    <text evidence="2">The sequence shown here is derived from an EMBL/GenBank/DDBJ whole genome shotgun (WGS) entry which is preliminary data.</text>
</comment>
<dbReference type="AlphaFoldDB" id="A0A0F4TJY9"/>
<reference evidence="2 3" key="1">
    <citation type="submission" date="2015-03" db="EMBL/GenBank/DDBJ databases">
        <title>Comparative genomics of Pseudomonas insights into diversity of traits involved in vanlence and defense.</title>
        <authorList>
            <person name="Qin Y."/>
        </authorList>
    </citation>
    <scope>NUCLEOTIDE SEQUENCE [LARGE SCALE GENOMIC DNA]</scope>
    <source>
        <strain evidence="2 3">C8</strain>
    </source>
</reference>